<dbReference type="InterPro" id="IPR036236">
    <property type="entry name" value="Znf_C2H2_sf"/>
</dbReference>
<dbReference type="GO" id="GO:0000981">
    <property type="term" value="F:DNA-binding transcription factor activity, RNA polymerase II-specific"/>
    <property type="evidence" value="ECO:0007669"/>
    <property type="project" value="InterPro"/>
</dbReference>
<feature type="domain" description="C2H2-type" evidence="9">
    <location>
        <begin position="61"/>
        <end position="96"/>
    </location>
</feature>
<feature type="domain" description="C2H2-type" evidence="9">
    <location>
        <begin position="31"/>
        <end position="60"/>
    </location>
</feature>
<dbReference type="InterPro" id="IPR013087">
    <property type="entry name" value="Znf_C2H2_type"/>
</dbReference>
<keyword evidence="11" id="KW-1185">Reference proteome</keyword>
<feature type="compositionally biased region" description="Polar residues" evidence="8">
    <location>
        <begin position="364"/>
        <end position="373"/>
    </location>
</feature>
<keyword evidence="2" id="KW-0479">Metal-binding</keyword>
<dbReference type="EMBL" id="CP058605">
    <property type="protein sequence ID" value="QLG71296.1"/>
    <property type="molecule type" value="Genomic_DNA"/>
</dbReference>
<dbReference type="SMART" id="SM00355">
    <property type="entry name" value="ZnF_C2H2"/>
    <property type="match status" value="2"/>
</dbReference>
<evidence type="ECO:0000256" key="5">
    <source>
        <dbReference type="ARBA" id="ARBA00022833"/>
    </source>
</evidence>
<dbReference type="GO" id="GO:0000785">
    <property type="term" value="C:chromatin"/>
    <property type="evidence" value="ECO:0007669"/>
    <property type="project" value="TreeGrafter"/>
</dbReference>
<evidence type="ECO:0000256" key="8">
    <source>
        <dbReference type="SAM" id="MobiDB-lite"/>
    </source>
</evidence>
<feature type="compositionally biased region" description="Polar residues" evidence="8">
    <location>
        <begin position="320"/>
        <end position="340"/>
    </location>
</feature>
<dbReference type="Proteomes" id="UP000509704">
    <property type="component" value="Chromosome 2"/>
</dbReference>
<dbReference type="GO" id="GO:0000978">
    <property type="term" value="F:RNA polymerase II cis-regulatory region sequence-specific DNA binding"/>
    <property type="evidence" value="ECO:0007669"/>
    <property type="project" value="InterPro"/>
</dbReference>
<dbReference type="InterPro" id="IPR007219">
    <property type="entry name" value="XnlR_reg_dom"/>
</dbReference>
<proteinExistence type="predicted"/>
<organism evidence="10 11">
    <name type="scientific">Zygotorulaspora mrakii</name>
    <name type="common">Zygosaccharomyces mrakii</name>
    <dbReference type="NCBI Taxonomy" id="42260"/>
    <lineage>
        <taxon>Eukaryota</taxon>
        <taxon>Fungi</taxon>
        <taxon>Dikarya</taxon>
        <taxon>Ascomycota</taxon>
        <taxon>Saccharomycotina</taxon>
        <taxon>Saccharomycetes</taxon>
        <taxon>Saccharomycetales</taxon>
        <taxon>Saccharomycetaceae</taxon>
        <taxon>Zygotorulaspora</taxon>
    </lineage>
</organism>
<feature type="region of interest" description="Disordered" evidence="8">
    <location>
        <begin position="250"/>
        <end position="280"/>
    </location>
</feature>
<dbReference type="CDD" id="cd12148">
    <property type="entry name" value="fungal_TF_MHR"/>
    <property type="match status" value="1"/>
</dbReference>
<dbReference type="Pfam" id="PF00096">
    <property type="entry name" value="zf-C2H2"/>
    <property type="match status" value="1"/>
</dbReference>
<evidence type="ECO:0000256" key="7">
    <source>
        <dbReference type="PROSITE-ProRule" id="PRU00042"/>
    </source>
</evidence>
<keyword evidence="5" id="KW-0862">Zinc</keyword>
<dbReference type="InterPro" id="IPR051059">
    <property type="entry name" value="VerF-like"/>
</dbReference>
<dbReference type="GO" id="GO:0008270">
    <property type="term" value="F:zinc ion binding"/>
    <property type="evidence" value="ECO:0007669"/>
    <property type="project" value="UniProtKB-KW"/>
</dbReference>
<dbReference type="Pfam" id="PF04082">
    <property type="entry name" value="Fungal_trans"/>
    <property type="match status" value="1"/>
</dbReference>
<accession>A0A7H9AYF7</accession>
<keyword evidence="3" id="KW-0677">Repeat</keyword>
<dbReference type="GO" id="GO:0005634">
    <property type="term" value="C:nucleus"/>
    <property type="evidence" value="ECO:0007669"/>
    <property type="project" value="UniProtKB-SubCell"/>
</dbReference>
<protein>
    <recommendedName>
        <fullName evidence="9">C2H2-type domain-containing protein</fullName>
    </recommendedName>
</protein>
<dbReference type="RefSeq" id="XP_037143024.1">
    <property type="nucleotide sequence ID" value="XM_037287129.1"/>
</dbReference>
<dbReference type="PANTHER" id="PTHR40626">
    <property type="entry name" value="MIP31509P"/>
    <property type="match status" value="1"/>
</dbReference>
<dbReference type="Gene3D" id="3.30.160.60">
    <property type="entry name" value="Classic Zinc Finger"/>
    <property type="match status" value="1"/>
</dbReference>
<evidence type="ECO:0000256" key="4">
    <source>
        <dbReference type="ARBA" id="ARBA00022771"/>
    </source>
</evidence>
<feature type="compositionally biased region" description="Polar residues" evidence="8">
    <location>
        <begin position="382"/>
        <end position="391"/>
    </location>
</feature>
<gene>
    <name evidence="10" type="ORF">HG535_0B03350</name>
</gene>
<evidence type="ECO:0000313" key="11">
    <source>
        <dbReference type="Proteomes" id="UP000509704"/>
    </source>
</evidence>
<feature type="region of interest" description="Disordered" evidence="8">
    <location>
        <begin position="217"/>
        <end position="238"/>
    </location>
</feature>
<sequence length="1041" mass="118308">MKKSTDDISMDVTSLSDITSKTISTNEDGRFKCPFPNCNKSFTRQEHLSRHKLNHWPKEIFRCSYIYPDTGLACNRTFVRKDLLSRHEKRHEKQGGRLSNHHSAPATLVANGEDNQFLNAATSRTGTLYSVSNITSEEKQIELPLNNTTAETQQSSETLENAILDYRVTAEQQPSIGDHSGSESVNRLFSWLFEANYSQPQLGGQYHSINKNNSAGSQLLNKSGATSHSSPVDLAGNTQSSLFHGIEDIGGKQKESSKATSPVVLQKTSDETSKQFSQPQHLYESNVTSLPSNQMQDLFSLEMLNNDPLDALMQELSAPSMESQNSTGLEKTSMSHSRVSTRAEDKCKDSHRANIKDNFEVQKSNILELQENSPDTKKKFESSGNSASKTSKNYKKKIRSTMMPSFFHPDPKSKYAISGQKCEDLYQLVPDLREIPIENLQRSLLSFWFNFHPQYGLLHKPSFHVDQQPAILVLALIMIGASFLGSESRKTTSDVICIPLRWIIFSNEDFQPPSKTYIIQSLLLLECYEKASTNRYLHERSYLHHGTTIQLLRRTPSLGGHPLRLKPEERPDGIQDPQEVYRLWIDCEMLKRVALYAFYMDTTHAAVFGYANLFINCSQVQLMLPCSDIVWESYDLSYEKLLDHGFGKERMTFLSGLKELLSEVIETLQRAAKHQPQLGATDVTIKSWDIKSVLGRKVLLAGVISTMFQCQETNVDLFASMSRGSFGDEDHPNRSLQDILSFTINYWLFKVQKSYQDPDHCFIESVDSAEDSIEPTKGADVTLDHTNILGLDGRARCKIPEYYMAQIMLRIFHHDYYIFGGAPWRMNVKTGEEEYALASKHILQFASDSSVGDVALVYSYQFLFEMFVDEDTLQVNADSYSPNSDYIITRPNTLALLTLLIWTCSFVLYGSEVTLWNNKQHESVDSISTVDGTIYTKENELLKQTYIPKESFENHLIRMYSFLRIKPSSDVVTYHNSIREKAALLKSIGGRNNLCGMMKHMRNIFAQSYWDLGREFSKLFDNCFERSLGKASPTCINMYKV</sequence>
<evidence type="ECO:0000259" key="9">
    <source>
        <dbReference type="PROSITE" id="PS50157"/>
    </source>
</evidence>
<dbReference type="PROSITE" id="PS50157">
    <property type="entry name" value="ZINC_FINGER_C2H2_2"/>
    <property type="match status" value="2"/>
</dbReference>
<evidence type="ECO:0000256" key="2">
    <source>
        <dbReference type="ARBA" id="ARBA00022723"/>
    </source>
</evidence>
<feature type="region of interest" description="Disordered" evidence="8">
    <location>
        <begin position="318"/>
        <end position="351"/>
    </location>
</feature>
<keyword evidence="6" id="KW-0539">Nucleus</keyword>
<evidence type="ECO:0000313" key="10">
    <source>
        <dbReference type="EMBL" id="QLG71296.1"/>
    </source>
</evidence>
<dbReference type="AlphaFoldDB" id="A0A7H9AYF7"/>
<dbReference type="PROSITE" id="PS00028">
    <property type="entry name" value="ZINC_FINGER_C2H2_1"/>
    <property type="match status" value="1"/>
</dbReference>
<feature type="region of interest" description="Disordered" evidence="8">
    <location>
        <begin position="364"/>
        <end position="394"/>
    </location>
</feature>
<evidence type="ECO:0000256" key="1">
    <source>
        <dbReference type="ARBA" id="ARBA00004123"/>
    </source>
</evidence>
<dbReference type="GeneID" id="59234957"/>
<dbReference type="GO" id="GO:0006351">
    <property type="term" value="P:DNA-templated transcription"/>
    <property type="evidence" value="ECO:0007669"/>
    <property type="project" value="InterPro"/>
</dbReference>
<dbReference type="OrthoDB" id="1405595at2759"/>
<dbReference type="SUPFAM" id="SSF57667">
    <property type="entry name" value="beta-beta-alpha zinc fingers"/>
    <property type="match status" value="1"/>
</dbReference>
<keyword evidence="4 7" id="KW-0863">Zinc-finger</keyword>
<name>A0A7H9AYF7_ZYGMR</name>
<dbReference type="KEGG" id="zmk:HG535_0B03350"/>
<comment type="subcellular location">
    <subcellularLocation>
        <location evidence="1">Nucleus</location>
    </subcellularLocation>
</comment>
<reference evidence="10 11" key="1">
    <citation type="submission" date="2020-07" db="EMBL/GenBank/DDBJ databases">
        <title>The yeast mating-type switching endonuclease HO is a domesticated member of an unorthodox homing genetic element family.</title>
        <authorList>
            <person name="Coughlan A.Y."/>
            <person name="Lombardi L."/>
            <person name="Braun-Galleani S."/>
            <person name="Martos A.R."/>
            <person name="Galeote V."/>
            <person name="Bigey F."/>
            <person name="Dequin S."/>
            <person name="Byrne K.P."/>
            <person name="Wolfe K.H."/>
        </authorList>
    </citation>
    <scope>NUCLEOTIDE SEQUENCE [LARGE SCALE GENOMIC DNA]</scope>
    <source>
        <strain evidence="10 11">NRRL Y-6702</strain>
    </source>
</reference>
<dbReference type="PANTHER" id="PTHR40626:SF11">
    <property type="entry name" value="ZINC FINGER PROTEIN YPR022C"/>
    <property type="match status" value="1"/>
</dbReference>
<feature type="compositionally biased region" description="Basic and acidic residues" evidence="8">
    <location>
        <begin position="341"/>
        <end position="351"/>
    </location>
</feature>
<evidence type="ECO:0000256" key="6">
    <source>
        <dbReference type="ARBA" id="ARBA00023242"/>
    </source>
</evidence>
<evidence type="ECO:0000256" key="3">
    <source>
        <dbReference type="ARBA" id="ARBA00022737"/>
    </source>
</evidence>